<evidence type="ECO:0000256" key="8">
    <source>
        <dbReference type="SAM" id="MobiDB-lite"/>
    </source>
</evidence>
<keyword evidence="11" id="KW-0969">Cilium</keyword>
<comment type="similarity">
    <text evidence="1 7">Belongs to the FliD family.</text>
</comment>
<dbReference type="RefSeq" id="WP_015871700.1">
    <property type="nucleotide sequence ID" value="NZ_AP028097.1"/>
</dbReference>
<dbReference type="Proteomes" id="UP001222680">
    <property type="component" value="Chromosome"/>
</dbReference>
<keyword evidence="4" id="KW-0175">Coiled coil</keyword>
<evidence type="ECO:0000256" key="4">
    <source>
        <dbReference type="ARBA" id="ARBA00023054"/>
    </source>
</evidence>
<keyword evidence="13" id="KW-1185">Reference proteome</keyword>
<comment type="function">
    <text evidence="7">Required for morphogenesis and for the elongation of the flagellar filament by facilitating polymerization of the flagellin monomers at the tip of growing filament. Forms a capping structure, which prevents flagellin subunits (transported through the central channel of the flagellum) from leaking out without polymerization at the distal end.</text>
</comment>
<reference evidence="12 13" key="2">
    <citation type="submission" date="2022-02" db="EMBL/GenBank/DDBJ databases">
        <title>Phenotypic, genotypic and serological characterization of Edwardsiella ictaluri from catfish and ornamental fish species.</title>
        <authorList>
            <person name="Rose D."/>
            <person name="Tekedar H.C."/>
            <person name="Waldbieser G.C."/>
            <person name="Aarattuthodi S."/>
            <person name="Griffin M.J."/>
        </authorList>
    </citation>
    <scope>NUCLEOTIDE SEQUENCE [LARGE SCALE GENOMIC DNA]</scope>
    <source>
        <strain evidence="12 13">13 TAL-140 K3</strain>
    </source>
</reference>
<evidence type="ECO:0000256" key="6">
    <source>
        <dbReference type="ARBA" id="ARBA00025175"/>
    </source>
</evidence>
<proteinExistence type="inferred from homology"/>
<dbReference type="GO" id="GO:0005576">
    <property type="term" value="C:extracellular region"/>
    <property type="evidence" value="ECO:0007669"/>
    <property type="project" value="UniProtKB-SubCell"/>
</dbReference>
<feature type="domain" description="Flagellar hook-associated protein 2 N-terminal" evidence="9">
    <location>
        <begin position="11"/>
        <end position="105"/>
    </location>
</feature>
<evidence type="ECO:0000313" key="11">
    <source>
        <dbReference type="EMBL" id="ACB87389.1"/>
    </source>
</evidence>
<dbReference type="OMA" id="GGRQQIW"/>
<evidence type="ECO:0000259" key="9">
    <source>
        <dbReference type="Pfam" id="PF02465"/>
    </source>
</evidence>
<evidence type="ECO:0000313" key="12">
    <source>
        <dbReference type="EMBL" id="WFN96567.1"/>
    </source>
</evidence>
<reference evidence="11" key="1">
    <citation type="journal article" date="2009" name="Aquac. Res.">
        <title>Organization and sequence of four flagellin-encoding genes of Edwardsiella ictaluri.</title>
        <authorList>
            <person name="Panangala V.S."/>
            <person name="Russo R."/>
            <person name="van Santen V.L."/>
            <person name="Wolfe K.G."/>
            <person name="Klesius P.H."/>
        </authorList>
    </citation>
    <scope>NUCLEOTIDE SEQUENCE</scope>
    <source>
        <strain evidence="11">AL-93-58</strain>
    </source>
</reference>
<name>B2LSN4_EDWIC</name>
<comment type="subcellular location">
    <subcellularLocation>
        <location evidence="7">Secreted</location>
    </subcellularLocation>
    <subcellularLocation>
        <location evidence="7">Bacterial flagellum</location>
    </subcellularLocation>
</comment>
<evidence type="ECO:0000256" key="7">
    <source>
        <dbReference type="RuleBase" id="RU362066"/>
    </source>
</evidence>
<dbReference type="GO" id="GO:0009424">
    <property type="term" value="C:bacterial-type flagellum hook"/>
    <property type="evidence" value="ECO:0007669"/>
    <property type="project" value="UniProtKB-UniRule"/>
</dbReference>
<dbReference type="EMBL" id="CP092014">
    <property type="protein sequence ID" value="WFN96567.1"/>
    <property type="molecule type" value="Genomic_DNA"/>
</dbReference>
<dbReference type="GO" id="GO:0009421">
    <property type="term" value="C:bacterial-type flagellum filament cap"/>
    <property type="evidence" value="ECO:0007669"/>
    <property type="project" value="InterPro"/>
</dbReference>
<protein>
    <recommendedName>
        <fullName evidence="3 7">Flagellar hook-associated protein 2</fullName>
        <shortName evidence="7">HAP2</shortName>
    </recommendedName>
    <alternativeName>
        <fullName evidence="7">Flagellar cap protein</fullName>
    </alternativeName>
</protein>
<dbReference type="AlphaFoldDB" id="B2LSN4"/>
<feature type="compositionally biased region" description="Polar residues" evidence="8">
    <location>
        <begin position="114"/>
        <end position="134"/>
    </location>
</feature>
<comment type="function">
    <text evidence="6">Required for the morphogenesis and for the elongation of the flagellar filament by facilitating polymerization of the flagellin monomers at the tip of growing filament. Forms a capping structure, which prevents flagellin subunits (transported through the central channel of the flagellum) from leaking out without polymerization at the distal end.</text>
</comment>
<dbReference type="NCBIfam" id="NF005955">
    <property type="entry name" value="PRK08032.1"/>
    <property type="match status" value="1"/>
</dbReference>
<evidence type="ECO:0000313" key="13">
    <source>
        <dbReference type="Proteomes" id="UP001222680"/>
    </source>
</evidence>
<evidence type="ECO:0000256" key="1">
    <source>
        <dbReference type="ARBA" id="ARBA00009764"/>
    </source>
</evidence>
<keyword evidence="5 7" id="KW-0975">Bacterial flagellum</keyword>
<dbReference type="InterPro" id="IPR003481">
    <property type="entry name" value="FliD_N"/>
</dbReference>
<accession>B2LSN4</accession>
<dbReference type="PANTHER" id="PTHR30288">
    <property type="entry name" value="FLAGELLAR CAP/ASSEMBLY PROTEIN FLID"/>
    <property type="match status" value="1"/>
</dbReference>
<sequence>MATISSLGIGSGLDLNSLLTKMTKLEQQQLTPYKNQQVSYQSKLTAYGTLKGALEKFDDVSKDLAKLDTFTITKASTHDQFNVTTTSNAIPGNYSISISQLAQAQSLTAQTHADSQTSAQGTPGASSRELTISVGTPPKETRIALADDQTSLRGMRDAINKSGANVKASIIQISDKEYTLSITANKTGKSSNIKLNVSGDSKLAGMLNYNGTEPANKTGMKGTVQGQDAELTLNGIPITRSSNQITDVPQGVTLELKTTTPKGSPQNLVISSDGDGVSKKIHEWADSYNSLIDTFQALTKFTPVKQGQAPAFNNGPLLGDSTLRAIQSSIKGALSSEQNNRNIKGIGNLGINTDPLTGKLSIDDKKLKHVIDEYPGQVQNLFIGNGKDTGIANMVHKEIRDYVKSNGVLDSTTRSINNSLQSLSNQIDSINQNIDATISRYKAQFVHLDTLMSKLNGTSSYLTQQFSAMNKSSDK</sequence>
<evidence type="ECO:0000256" key="2">
    <source>
        <dbReference type="ARBA" id="ARBA00011255"/>
    </source>
</evidence>
<evidence type="ECO:0000259" key="10">
    <source>
        <dbReference type="Pfam" id="PF07195"/>
    </source>
</evidence>
<dbReference type="Pfam" id="PF07195">
    <property type="entry name" value="FliD_C"/>
    <property type="match status" value="1"/>
</dbReference>
<feature type="domain" description="Flagellar hook-associated protein 2 C-terminal" evidence="10">
    <location>
        <begin position="226"/>
        <end position="456"/>
    </location>
</feature>
<dbReference type="EMBL" id="EU579799">
    <property type="protein sequence ID" value="ACB87389.1"/>
    <property type="molecule type" value="Genomic_DNA"/>
</dbReference>
<keyword evidence="11" id="KW-0966">Cell projection</keyword>
<keyword evidence="7" id="KW-0964">Secreted</keyword>
<dbReference type="InterPro" id="IPR040026">
    <property type="entry name" value="FliD"/>
</dbReference>
<gene>
    <name evidence="11" type="primary">fliD</name>
    <name evidence="12" type="ORF">MAY91_18085</name>
</gene>
<dbReference type="PANTHER" id="PTHR30288:SF0">
    <property type="entry name" value="FLAGELLAR HOOK-ASSOCIATED PROTEIN 2"/>
    <property type="match status" value="1"/>
</dbReference>
<dbReference type="PATRIC" id="fig|67780.6.peg.2589"/>
<dbReference type="InterPro" id="IPR010809">
    <property type="entry name" value="FliD_C"/>
</dbReference>
<evidence type="ECO:0000256" key="3">
    <source>
        <dbReference type="ARBA" id="ARBA00016246"/>
    </source>
</evidence>
<dbReference type="GO" id="GO:0007155">
    <property type="term" value="P:cell adhesion"/>
    <property type="evidence" value="ECO:0007669"/>
    <property type="project" value="InterPro"/>
</dbReference>
<organism evidence="11">
    <name type="scientific">Edwardsiella ictaluri</name>
    <dbReference type="NCBI Taxonomy" id="67780"/>
    <lineage>
        <taxon>Bacteria</taxon>
        <taxon>Pseudomonadati</taxon>
        <taxon>Pseudomonadota</taxon>
        <taxon>Gammaproteobacteria</taxon>
        <taxon>Enterobacterales</taxon>
        <taxon>Hafniaceae</taxon>
        <taxon>Edwardsiella</taxon>
    </lineage>
</organism>
<keyword evidence="11" id="KW-0282">Flagellum</keyword>
<comment type="subunit">
    <text evidence="2 7">Homopentamer.</text>
</comment>
<dbReference type="GeneID" id="69539335"/>
<dbReference type="Pfam" id="PF02465">
    <property type="entry name" value="FliD_N"/>
    <property type="match status" value="1"/>
</dbReference>
<evidence type="ECO:0000256" key="5">
    <source>
        <dbReference type="ARBA" id="ARBA00023143"/>
    </source>
</evidence>
<dbReference type="GO" id="GO:0071973">
    <property type="term" value="P:bacterial-type flagellum-dependent cell motility"/>
    <property type="evidence" value="ECO:0007669"/>
    <property type="project" value="TreeGrafter"/>
</dbReference>
<feature type="region of interest" description="Disordered" evidence="8">
    <location>
        <begin position="109"/>
        <end position="139"/>
    </location>
</feature>